<dbReference type="Proteomes" id="UP000224386">
    <property type="component" value="Unassembled WGS sequence"/>
</dbReference>
<dbReference type="EMBL" id="NVAP01000032">
    <property type="protein sequence ID" value="PFQ45237.1"/>
    <property type="molecule type" value="Genomic_DNA"/>
</dbReference>
<protein>
    <submittedName>
        <fullName evidence="3">Barnase inhibitor</fullName>
    </submittedName>
</protein>
<dbReference type="Pfam" id="PF01337">
    <property type="entry name" value="Barstar"/>
    <property type="match status" value="1"/>
</dbReference>
<comment type="similarity">
    <text evidence="1">Belongs to the barstar family.</text>
</comment>
<proteinExistence type="inferred from homology"/>
<dbReference type="RefSeq" id="WP_000395059.1">
    <property type="nucleotide sequence ID" value="NZ_JBHHNV010000012.1"/>
</dbReference>
<name>A0A2B2LK94_BACCE</name>
<evidence type="ECO:0000313" key="4">
    <source>
        <dbReference type="Proteomes" id="UP000224386"/>
    </source>
</evidence>
<evidence type="ECO:0000256" key="1">
    <source>
        <dbReference type="ARBA" id="ARBA00006845"/>
    </source>
</evidence>
<dbReference type="CDD" id="cd05142">
    <property type="entry name" value="Barstar"/>
    <property type="match status" value="1"/>
</dbReference>
<dbReference type="InterPro" id="IPR000468">
    <property type="entry name" value="Barstar"/>
</dbReference>
<sequence>MEFLNLDGRQFTSEEVLHKVLKEKLDLPDYYGENADALWDCLTAWVILPLTIEWEFFKESQNMLGQEADIILETFQDAQEKMPGKFYIVVK</sequence>
<accession>A0A2B2LK94</accession>
<dbReference type="AlphaFoldDB" id="A0A2B2LK94"/>
<dbReference type="Gene3D" id="3.30.370.10">
    <property type="entry name" value="Barstar-like"/>
    <property type="match status" value="1"/>
</dbReference>
<reference evidence="3 4" key="1">
    <citation type="submission" date="2017-09" db="EMBL/GenBank/DDBJ databases">
        <title>Large-scale bioinformatics analysis of Bacillus genomes uncovers conserved roles of natural products in bacterial physiology.</title>
        <authorList>
            <consortium name="Agbiome Team Llc"/>
            <person name="Bleich R.M."/>
            <person name="Grubbs K.J."/>
            <person name="Santa Maria K.C."/>
            <person name="Allen S.E."/>
            <person name="Farag S."/>
            <person name="Shank E.A."/>
            <person name="Bowers A."/>
        </authorList>
    </citation>
    <scope>NUCLEOTIDE SEQUENCE [LARGE SCALE GENOMIC DNA]</scope>
    <source>
        <strain evidence="3 4">AFS070861</strain>
    </source>
</reference>
<dbReference type="InterPro" id="IPR035905">
    <property type="entry name" value="Barstar-like_sf"/>
</dbReference>
<gene>
    <name evidence="3" type="ORF">COK05_14750</name>
</gene>
<feature type="domain" description="Barstar (barnase inhibitor)" evidence="2">
    <location>
        <begin position="1"/>
        <end position="82"/>
    </location>
</feature>
<organism evidence="3 4">
    <name type="scientific">Bacillus cereus</name>
    <dbReference type="NCBI Taxonomy" id="1396"/>
    <lineage>
        <taxon>Bacteria</taxon>
        <taxon>Bacillati</taxon>
        <taxon>Bacillota</taxon>
        <taxon>Bacilli</taxon>
        <taxon>Bacillales</taxon>
        <taxon>Bacillaceae</taxon>
        <taxon>Bacillus</taxon>
        <taxon>Bacillus cereus group</taxon>
    </lineage>
</organism>
<evidence type="ECO:0000313" key="3">
    <source>
        <dbReference type="EMBL" id="PFQ45237.1"/>
    </source>
</evidence>
<comment type="caution">
    <text evidence="3">The sequence shown here is derived from an EMBL/GenBank/DDBJ whole genome shotgun (WGS) entry which is preliminary data.</text>
</comment>
<dbReference type="SUPFAM" id="SSF52038">
    <property type="entry name" value="Barstar-related"/>
    <property type="match status" value="1"/>
</dbReference>
<evidence type="ECO:0000259" key="2">
    <source>
        <dbReference type="Pfam" id="PF01337"/>
    </source>
</evidence>